<reference evidence="5 6" key="1">
    <citation type="journal article" date="2021" name="BMC Genomics">
        <title>Datura genome reveals duplications of psychoactive alkaloid biosynthetic genes and high mutation rate following tissue culture.</title>
        <authorList>
            <person name="Rajewski A."/>
            <person name="Carter-House D."/>
            <person name="Stajich J."/>
            <person name="Litt A."/>
        </authorList>
    </citation>
    <scope>NUCLEOTIDE SEQUENCE [LARGE SCALE GENOMIC DNA]</scope>
    <source>
        <strain evidence="5">AR-01</strain>
    </source>
</reference>
<evidence type="ECO:0000313" key="5">
    <source>
        <dbReference type="EMBL" id="MCD9643896.1"/>
    </source>
</evidence>
<evidence type="ECO:0000256" key="3">
    <source>
        <dbReference type="ARBA" id="ARBA00022777"/>
    </source>
</evidence>
<keyword evidence="6" id="KW-1185">Reference proteome</keyword>
<dbReference type="Gene3D" id="3.40.1160.10">
    <property type="entry name" value="Acetylglutamate kinase-like"/>
    <property type="match status" value="1"/>
</dbReference>
<evidence type="ECO:0000256" key="4">
    <source>
        <dbReference type="ARBA" id="ARBA00022840"/>
    </source>
</evidence>
<evidence type="ECO:0000256" key="1">
    <source>
        <dbReference type="ARBA" id="ARBA00022679"/>
    </source>
</evidence>
<dbReference type="PANTHER" id="PTHR42833">
    <property type="entry name" value="URIDYLATE KINASE"/>
    <property type="match status" value="1"/>
</dbReference>
<keyword evidence="3" id="KW-0418">Kinase</keyword>
<dbReference type="SUPFAM" id="SSF53633">
    <property type="entry name" value="Carbamate kinase-like"/>
    <property type="match status" value="1"/>
</dbReference>
<gene>
    <name evidence="5" type="ORF">HAX54_031780</name>
</gene>
<dbReference type="Proteomes" id="UP000823775">
    <property type="component" value="Unassembled WGS sequence"/>
</dbReference>
<name>A0ABS8VAZ1_DATST</name>
<protein>
    <submittedName>
        <fullName evidence="5">Uncharacterized protein</fullName>
    </submittedName>
</protein>
<keyword evidence="1" id="KW-0808">Transferase</keyword>
<accession>A0ABS8VAZ1</accession>
<keyword evidence="2" id="KW-0547">Nucleotide-binding</keyword>
<proteinExistence type="predicted"/>
<evidence type="ECO:0000313" key="6">
    <source>
        <dbReference type="Proteomes" id="UP000823775"/>
    </source>
</evidence>
<keyword evidence="4" id="KW-0067">ATP-binding</keyword>
<dbReference type="InterPro" id="IPR036393">
    <property type="entry name" value="AceGlu_kinase-like_sf"/>
</dbReference>
<evidence type="ECO:0000256" key="2">
    <source>
        <dbReference type="ARBA" id="ARBA00022741"/>
    </source>
</evidence>
<dbReference type="EMBL" id="JACEIK010004025">
    <property type="protein sequence ID" value="MCD9643896.1"/>
    <property type="molecule type" value="Genomic_DNA"/>
</dbReference>
<comment type="caution">
    <text evidence="5">The sequence shown here is derived from an EMBL/GenBank/DDBJ whole genome shotgun (WGS) entry which is preliminary data.</text>
</comment>
<organism evidence="5 6">
    <name type="scientific">Datura stramonium</name>
    <name type="common">Jimsonweed</name>
    <name type="synonym">Common thornapple</name>
    <dbReference type="NCBI Taxonomy" id="4076"/>
    <lineage>
        <taxon>Eukaryota</taxon>
        <taxon>Viridiplantae</taxon>
        <taxon>Streptophyta</taxon>
        <taxon>Embryophyta</taxon>
        <taxon>Tracheophyta</taxon>
        <taxon>Spermatophyta</taxon>
        <taxon>Magnoliopsida</taxon>
        <taxon>eudicotyledons</taxon>
        <taxon>Gunneridae</taxon>
        <taxon>Pentapetalae</taxon>
        <taxon>asterids</taxon>
        <taxon>lamiids</taxon>
        <taxon>Solanales</taxon>
        <taxon>Solanaceae</taxon>
        <taxon>Solanoideae</taxon>
        <taxon>Datureae</taxon>
        <taxon>Datura</taxon>
    </lineage>
</organism>
<sequence>MAECCLKFVARHWQKIKHKTLTPRLQWPLQGRRHLLLDLALRMLAIVMNPIFFDNGEHWNPHKRSNCLSNVRSCLTLYRGRAVRHLEKGRVGIFAAGTGNPFFTRDTAAALCCAKKCCEVNAEVVFKATMLMDPRCNPDARLQETLTYHDVTSKELSVLDMTAITL</sequence>
<dbReference type="PANTHER" id="PTHR42833:SF4">
    <property type="entry name" value="URIDYLATE KINASE PUMPKIN, CHLOROPLASTIC"/>
    <property type="match status" value="1"/>
</dbReference>